<keyword evidence="6 8" id="KW-0472">Membrane</keyword>
<evidence type="ECO:0000259" key="12">
    <source>
        <dbReference type="Pfam" id="PF07715"/>
    </source>
</evidence>
<feature type="compositionally biased region" description="Low complexity" evidence="9">
    <location>
        <begin position="65"/>
        <end position="80"/>
    </location>
</feature>
<keyword evidence="7" id="KW-0998">Cell outer membrane</keyword>
<dbReference type="KEGG" id="knv:Pan216_24080"/>
<dbReference type="AlphaFoldDB" id="A0A518B3J9"/>
<dbReference type="InterPro" id="IPR037066">
    <property type="entry name" value="Plug_dom_sf"/>
</dbReference>
<dbReference type="GO" id="GO:0044718">
    <property type="term" value="P:siderophore transmembrane transport"/>
    <property type="evidence" value="ECO:0007669"/>
    <property type="project" value="TreeGrafter"/>
</dbReference>
<dbReference type="EMBL" id="CP036279">
    <property type="protein sequence ID" value="QDU61547.1"/>
    <property type="molecule type" value="Genomic_DNA"/>
</dbReference>
<keyword evidence="4" id="KW-0812">Transmembrane</keyword>
<feature type="region of interest" description="Disordered" evidence="9">
    <location>
        <begin position="64"/>
        <end position="93"/>
    </location>
</feature>
<sequence length="927" mass="101253" precursor="true">MRKSATTAWLHATMAVVVFSLPAVATSADDDGWAPAGQKASSPTRPAGKQTWTFHFEVSSEFLPASPSASDDVSSSTPSTEQHRPRTRSVPVRIPLSATSGQFEPIPFWDLHSGREIVPVAAQLPPRPGDTPDVVPTPAPRREPKSSTSPMPMPMPTPMPTPTPDPTPAPVPTPESGSSSTSEPTPSASAGSSASPTPAPTDLSTSLVEAIAQRSAQAQTATTESNPAAPSSVVSTQASAQPAPASTGDLLERAISISVQRTSPTYVDARVRAFNPRQTVAAVDGMPELKTRIDIDTIMSQIPPGLVDNLTVVDGPYTSLYGPGFAFIVAELTPLQEYLGPTYRGTLSLSQDTNAHTLYQRETAQGGGRDWSFVASYGLRTAADYFSADGFRVPAQYTIWDGFTSVGFRISDTNHVAIQFLHPEQNGVELPGVVYDLVNSTNNQGNIRWTITEGRKGPKRVMVEYWYNRTGYDGNSFRSSKQETFFVPFIREVFGTSALEATGRLTNQGVRMLSYLGDEDEAQLILGVDWSYVENEYTEVDFDANGQLNPIFFGVPKASSNDFGILANATLPITSSTKAIVGGRLDAYLASLDPEGRAEAGELAIFKDLTGTNSAQQFLGMVYTNLEQHYTENLSTKIGGSVAMRAPDTTELYTTDPFVPIYRFGNSVSAGNSFLDPETNLQFDAGLFGNWDRASFGFRMFQSNIFNYILAVPYLRTDGSAAIEGPDPRYTLGRTIQDGVPVSDTGSIAYQYRNAEYVSIYGLDFICDFELKPWMAIDARTSYAKGTNRNPEYLQQQLDGSIAVIGHKGSSEGLPQVYPWNGSIGLRFFEPKCRRWEIRFDSRMVMNQTFVADSFGELPSRGFILFGMKAYWQILRNVRLTLALENLLNRKYSEINSLAIANPVNQMDIFFVPESGFNGLFGLQWQF</sequence>
<organism evidence="13 14">
    <name type="scientific">Kolteria novifilia</name>
    <dbReference type="NCBI Taxonomy" id="2527975"/>
    <lineage>
        <taxon>Bacteria</taxon>
        <taxon>Pseudomonadati</taxon>
        <taxon>Planctomycetota</taxon>
        <taxon>Planctomycetia</taxon>
        <taxon>Kolteriales</taxon>
        <taxon>Kolteriaceae</taxon>
        <taxon>Kolteria</taxon>
    </lineage>
</organism>
<dbReference type="Gene3D" id="2.40.170.20">
    <property type="entry name" value="TonB-dependent receptor, beta-barrel domain"/>
    <property type="match status" value="1"/>
</dbReference>
<comment type="subcellular location">
    <subcellularLocation>
        <location evidence="1">Cell outer membrane</location>
        <topology evidence="1">Multi-pass membrane protein</topology>
    </subcellularLocation>
</comment>
<gene>
    <name evidence="13" type="ORF">Pan216_24080</name>
</gene>
<feature type="compositionally biased region" description="Low complexity" evidence="9">
    <location>
        <begin position="235"/>
        <end position="247"/>
    </location>
</feature>
<feature type="compositionally biased region" description="Pro residues" evidence="9">
    <location>
        <begin position="151"/>
        <end position="173"/>
    </location>
</feature>
<dbReference type="InterPro" id="IPR036942">
    <property type="entry name" value="Beta-barrel_TonB_sf"/>
</dbReference>
<reference evidence="13 14" key="1">
    <citation type="submission" date="2019-02" db="EMBL/GenBank/DDBJ databases">
        <title>Deep-cultivation of Planctomycetes and their phenomic and genomic characterization uncovers novel biology.</title>
        <authorList>
            <person name="Wiegand S."/>
            <person name="Jogler M."/>
            <person name="Boedeker C."/>
            <person name="Pinto D."/>
            <person name="Vollmers J."/>
            <person name="Rivas-Marin E."/>
            <person name="Kohn T."/>
            <person name="Peeters S.H."/>
            <person name="Heuer A."/>
            <person name="Rast P."/>
            <person name="Oberbeckmann S."/>
            <person name="Bunk B."/>
            <person name="Jeske O."/>
            <person name="Meyerdierks A."/>
            <person name="Storesund J.E."/>
            <person name="Kallscheuer N."/>
            <person name="Luecker S."/>
            <person name="Lage O.M."/>
            <person name="Pohl T."/>
            <person name="Merkel B.J."/>
            <person name="Hornburger P."/>
            <person name="Mueller R.-W."/>
            <person name="Bruemmer F."/>
            <person name="Labrenz M."/>
            <person name="Spormann A.M."/>
            <person name="Op den Camp H."/>
            <person name="Overmann J."/>
            <person name="Amann R."/>
            <person name="Jetten M.S.M."/>
            <person name="Mascher T."/>
            <person name="Medema M.H."/>
            <person name="Devos D.P."/>
            <person name="Kaster A.-K."/>
            <person name="Ovreas L."/>
            <person name="Rohde M."/>
            <person name="Galperin M.Y."/>
            <person name="Jogler C."/>
        </authorList>
    </citation>
    <scope>NUCLEOTIDE SEQUENCE [LARGE SCALE GENOMIC DNA]</scope>
    <source>
        <strain evidence="13 14">Pan216</strain>
    </source>
</reference>
<feature type="chain" id="PRO_5022178410" evidence="10">
    <location>
        <begin position="26"/>
        <end position="927"/>
    </location>
</feature>
<keyword evidence="5 8" id="KW-0798">TonB box</keyword>
<keyword evidence="13" id="KW-0675">Receptor</keyword>
<feature type="domain" description="TonB-dependent receptor-like beta-barrel" evidence="11">
    <location>
        <begin position="388"/>
        <end position="887"/>
    </location>
</feature>
<feature type="signal peptide" evidence="10">
    <location>
        <begin position="1"/>
        <end position="25"/>
    </location>
</feature>
<evidence type="ECO:0000256" key="2">
    <source>
        <dbReference type="ARBA" id="ARBA00022448"/>
    </source>
</evidence>
<evidence type="ECO:0000256" key="3">
    <source>
        <dbReference type="ARBA" id="ARBA00022452"/>
    </source>
</evidence>
<comment type="similarity">
    <text evidence="8">Belongs to the TonB-dependent receptor family.</text>
</comment>
<dbReference type="Pfam" id="PF00593">
    <property type="entry name" value="TonB_dep_Rec_b-barrel"/>
    <property type="match status" value="1"/>
</dbReference>
<feature type="compositionally biased region" description="Pro residues" evidence="9">
    <location>
        <begin position="125"/>
        <end position="139"/>
    </location>
</feature>
<name>A0A518B3J9_9BACT</name>
<feature type="compositionally biased region" description="Low complexity" evidence="9">
    <location>
        <begin position="174"/>
        <end position="223"/>
    </location>
</feature>
<keyword evidence="10" id="KW-0732">Signal</keyword>
<dbReference type="PANTHER" id="PTHR30069:SF49">
    <property type="entry name" value="OUTER MEMBRANE PROTEIN C"/>
    <property type="match status" value="1"/>
</dbReference>
<accession>A0A518B3J9</accession>
<dbReference type="InterPro" id="IPR000531">
    <property type="entry name" value="Beta-barrel_TonB"/>
</dbReference>
<evidence type="ECO:0000313" key="13">
    <source>
        <dbReference type="EMBL" id="QDU61547.1"/>
    </source>
</evidence>
<dbReference type="InterPro" id="IPR039426">
    <property type="entry name" value="TonB-dep_rcpt-like"/>
</dbReference>
<evidence type="ECO:0000256" key="7">
    <source>
        <dbReference type="ARBA" id="ARBA00023237"/>
    </source>
</evidence>
<feature type="domain" description="TonB-dependent receptor plug" evidence="12">
    <location>
        <begin position="228"/>
        <end position="324"/>
    </location>
</feature>
<evidence type="ECO:0000256" key="10">
    <source>
        <dbReference type="SAM" id="SignalP"/>
    </source>
</evidence>
<dbReference type="SUPFAM" id="SSF56935">
    <property type="entry name" value="Porins"/>
    <property type="match status" value="1"/>
</dbReference>
<feature type="compositionally biased region" description="Polar residues" evidence="9">
    <location>
        <begin position="224"/>
        <end position="234"/>
    </location>
</feature>
<evidence type="ECO:0000256" key="9">
    <source>
        <dbReference type="SAM" id="MobiDB-lite"/>
    </source>
</evidence>
<dbReference type="InterPro" id="IPR012910">
    <property type="entry name" value="Plug_dom"/>
</dbReference>
<dbReference type="Proteomes" id="UP000317093">
    <property type="component" value="Chromosome"/>
</dbReference>
<feature type="region of interest" description="Disordered" evidence="9">
    <location>
        <begin position="122"/>
        <end position="247"/>
    </location>
</feature>
<evidence type="ECO:0000256" key="5">
    <source>
        <dbReference type="ARBA" id="ARBA00023077"/>
    </source>
</evidence>
<proteinExistence type="inferred from homology"/>
<dbReference type="GO" id="GO:0015344">
    <property type="term" value="F:siderophore uptake transmembrane transporter activity"/>
    <property type="evidence" value="ECO:0007669"/>
    <property type="project" value="TreeGrafter"/>
</dbReference>
<evidence type="ECO:0000256" key="8">
    <source>
        <dbReference type="RuleBase" id="RU003357"/>
    </source>
</evidence>
<evidence type="ECO:0000256" key="6">
    <source>
        <dbReference type="ARBA" id="ARBA00023136"/>
    </source>
</evidence>
<dbReference type="GO" id="GO:0009279">
    <property type="term" value="C:cell outer membrane"/>
    <property type="evidence" value="ECO:0007669"/>
    <property type="project" value="UniProtKB-SubCell"/>
</dbReference>
<protein>
    <submittedName>
        <fullName evidence="13">TonB dependent receptor</fullName>
    </submittedName>
</protein>
<evidence type="ECO:0000313" key="14">
    <source>
        <dbReference type="Proteomes" id="UP000317093"/>
    </source>
</evidence>
<dbReference type="PANTHER" id="PTHR30069">
    <property type="entry name" value="TONB-DEPENDENT OUTER MEMBRANE RECEPTOR"/>
    <property type="match status" value="1"/>
</dbReference>
<keyword evidence="3" id="KW-1134">Transmembrane beta strand</keyword>
<evidence type="ECO:0000256" key="1">
    <source>
        <dbReference type="ARBA" id="ARBA00004571"/>
    </source>
</evidence>
<evidence type="ECO:0000259" key="11">
    <source>
        <dbReference type="Pfam" id="PF00593"/>
    </source>
</evidence>
<keyword evidence="2" id="KW-0813">Transport</keyword>
<evidence type="ECO:0000256" key="4">
    <source>
        <dbReference type="ARBA" id="ARBA00022692"/>
    </source>
</evidence>
<keyword evidence="14" id="KW-1185">Reference proteome</keyword>
<dbReference type="Pfam" id="PF07715">
    <property type="entry name" value="Plug"/>
    <property type="match status" value="1"/>
</dbReference>
<dbReference type="Gene3D" id="2.170.130.10">
    <property type="entry name" value="TonB-dependent receptor, plug domain"/>
    <property type="match status" value="1"/>
</dbReference>